<evidence type="ECO:0000313" key="3">
    <source>
        <dbReference type="Proteomes" id="UP000717624"/>
    </source>
</evidence>
<reference evidence="2" key="1">
    <citation type="submission" date="2021-01" db="EMBL/GenBank/DDBJ databases">
        <title>Genomic Encyclopedia of Type Strains, Phase IV (KMG-IV): sequencing the most valuable type-strain genomes for metagenomic binning, comparative biology and taxonomic classification.</title>
        <authorList>
            <person name="Goeker M."/>
        </authorList>
    </citation>
    <scope>NUCLEOTIDE SEQUENCE</scope>
    <source>
        <strain evidence="2">DSM 25523</strain>
    </source>
</reference>
<keyword evidence="3" id="KW-1185">Reference proteome</keyword>
<protein>
    <submittedName>
        <fullName evidence="2">Uncharacterized protein</fullName>
    </submittedName>
</protein>
<dbReference type="RefSeq" id="WP_204518337.1">
    <property type="nucleotide sequence ID" value="NZ_BAABIN010000002.1"/>
</dbReference>
<feature type="region of interest" description="Disordered" evidence="1">
    <location>
        <begin position="42"/>
        <end position="104"/>
    </location>
</feature>
<feature type="compositionally biased region" description="Basic and acidic residues" evidence="1">
    <location>
        <begin position="45"/>
        <end position="63"/>
    </location>
</feature>
<accession>A0A939BUM5</accession>
<gene>
    <name evidence="2" type="ORF">JOD01_002203</name>
</gene>
<feature type="region of interest" description="Disordered" evidence="1">
    <location>
        <begin position="1"/>
        <end position="21"/>
    </location>
</feature>
<comment type="caution">
    <text evidence="2">The sequence shown here is derived from an EMBL/GenBank/DDBJ whole genome shotgun (WGS) entry which is preliminary data.</text>
</comment>
<dbReference type="EMBL" id="JAFBEB010000006">
    <property type="protein sequence ID" value="MBM7590599.1"/>
    <property type="molecule type" value="Genomic_DNA"/>
</dbReference>
<dbReference type="AlphaFoldDB" id="A0A939BUM5"/>
<organism evidence="2 3">
    <name type="scientific">Brevibacillus fulvus</name>
    <dbReference type="NCBI Taxonomy" id="1125967"/>
    <lineage>
        <taxon>Bacteria</taxon>
        <taxon>Bacillati</taxon>
        <taxon>Bacillota</taxon>
        <taxon>Bacilli</taxon>
        <taxon>Bacillales</taxon>
        <taxon>Paenibacillaceae</taxon>
        <taxon>Brevibacillus</taxon>
    </lineage>
</organism>
<evidence type="ECO:0000313" key="2">
    <source>
        <dbReference type="EMBL" id="MBM7590599.1"/>
    </source>
</evidence>
<sequence length="104" mass="12260">MELQSALPRTQEVGRIQEQQQQRFNHERLLEIAEQLKTIQQEGQRVGELEQSAEGKIREQREKERHRKKSSGWENQTESPVGQKGSDQHLMHDPFRGRFIDISL</sequence>
<proteinExistence type="predicted"/>
<dbReference type="Proteomes" id="UP000717624">
    <property type="component" value="Unassembled WGS sequence"/>
</dbReference>
<evidence type="ECO:0000256" key="1">
    <source>
        <dbReference type="SAM" id="MobiDB-lite"/>
    </source>
</evidence>
<feature type="compositionally biased region" description="Basic and acidic residues" evidence="1">
    <location>
        <begin position="86"/>
        <end position="104"/>
    </location>
</feature>
<name>A0A939BUM5_9BACL</name>